<feature type="transmembrane region" description="Helical" evidence="7">
    <location>
        <begin position="398"/>
        <end position="419"/>
    </location>
</feature>
<comment type="similarity">
    <text evidence="6">Belongs to the major facilitator superfamily. Phthalate permease family.</text>
</comment>
<protein>
    <submittedName>
        <fullName evidence="9">MFS transporter</fullName>
    </submittedName>
</protein>
<feature type="transmembrane region" description="Helical" evidence="7">
    <location>
        <begin position="267"/>
        <end position="288"/>
    </location>
</feature>
<dbReference type="InParanoid" id="A0A6G9IBH8"/>
<dbReference type="RefSeq" id="WP_166915722.1">
    <property type="nucleotide sequence ID" value="NZ_CP050253.1"/>
</dbReference>
<dbReference type="CDD" id="cd17319">
    <property type="entry name" value="MFS_ExuT_GudP_like"/>
    <property type="match status" value="1"/>
</dbReference>
<dbReference type="PANTHER" id="PTHR11662:SF399">
    <property type="entry name" value="FI19708P1-RELATED"/>
    <property type="match status" value="1"/>
</dbReference>
<feature type="transmembrane region" description="Helical" evidence="7">
    <location>
        <begin position="169"/>
        <end position="190"/>
    </location>
</feature>
<feature type="transmembrane region" description="Helical" evidence="7">
    <location>
        <begin position="332"/>
        <end position="354"/>
    </location>
</feature>
<dbReference type="Pfam" id="PF07690">
    <property type="entry name" value="MFS_1"/>
    <property type="match status" value="1"/>
</dbReference>
<dbReference type="InterPro" id="IPR000849">
    <property type="entry name" value="Sugar_P_transporter"/>
</dbReference>
<dbReference type="GO" id="GO:0005886">
    <property type="term" value="C:plasma membrane"/>
    <property type="evidence" value="ECO:0007669"/>
    <property type="project" value="UniProtKB-SubCell"/>
</dbReference>
<keyword evidence="5 7" id="KW-0472">Membrane</keyword>
<dbReference type="Proteomes" id="UP000501168">
    <property type="component" value="Chromosome"/>
</dbReference>
<dbReference type="PROSITE" id="PS50850">
    <property type="entry name" value="MFS"/>
    <property type="match status" value="1"/>
</dbReference>
<name>A0A6G9IBH8_9GAMM</name>
<evidence type="ECO:0000256" key="3">
    <source>
        <dbReference type="ARBA" id="ARBA00022692"/>
    </source>
</evidence>
<feature type="domain" description="Major facilitator superfamily (MFS) profile" evidence="8">
    <location>
        <begin position="15"/>
        <end position="422"/>
    </location>
</feature>
<evidence type="ECO:0000313" key="9">
    <source>
        <dbReference type="EMBL" id="QIQ21182.1"/>
    </source>
</evidence>
<evidence type="ECO:0000256" key="2">
    <source>
        <dbReference type="ARBA" id="ARBA00022475"/>
    </source>
</evidence>
<evidence type="ECO:0000256" key="4">
    <source>
        <dbReference type="ARBA" id="ARBA00022989"/>
    </source>
</evidence>
<keyword evidence="10" id="KW-1185">Reference proteome</keyword>
<dbReference type="KEGG" id="orb:IPMB12_05505"/>
<evidence type="ECO:0000256" key="5">
    <source>
        <dbReference type="ARBA" id="ARBA00023136"/>
    </source>
</evidence>
<keyword evidence="2" id="KW-1003">Cell membrane</keyword>
<evidence type="ECO:0000259" key="8">
    <source>
        <dbReference type="PROSITE" id="PS50850"/>
    </source>
</evidence>
<feature type="transmembrane region" description="Helical" evidence="7">
    <location>
        <begin position="12"/>
        <end position="33"/>
    </location>
</feature>
<evidence type="ECO:0000256" key="7">
    <source>
        <dbReference type="SAM" id="Phobius"/>
    </source>
</evidence>
<dbReference type="EMBL" id="CP050253">
    <property type="protein sequence ID" value="QIQ21182.1"/>
    <property type="molecule type" value="Genomic_DNA"/>
</dbReference>
<keyword evidence="4 7" id="KW-1133">Transmembrane helix</keyword>
<keyword evidence="3 7" id="KW-0812">Transmembrane</keyword>
<dbReference type="InterPro" id="IPR011701">
    <property type="entry name" value="MFS"/>
</dbReference>
<evidence type="ECO:0000256" key="6">
    <source>
        <dbReference type="ARBA" id="ARBA00038514"/>
    </source>
</evidence>
<dbReference type="SUPFAM" id="SSF103473">
    <property type="entry name" value="MFS general substrate transporter"/>
    <property type="match status" value="1"/>
</dbReference>
<evidence type="ECO:0000313" key="10">
    <source>
        <dbReference type="Proteomes" id="UP000501168"/>
    </source>
</evidence>
<dbReference type="PANTHER" id="PTHR11662">
    <property type="entry name" value="SOLUTE CARRIER FAMILY 17"/>
    <property type="match status" value="1"/>
</dbReference>
<comment type="subcellular location">
    <subcellularLocation>
        <location evidence="1">Cell membrane</location>
        <topology evidence="1">Multi-pass membrane protein</topology>
    </subcellularLocation>
</comment>
<feature type="transmembrane region" description="Helical" evidence="7">
    <location>
        <begin position="374"/>
        <end position="392"/>
    </location>
</feature>
<dbReference type="GO" id="GO:0022857">
    <property type="term" value="F:transmembrane transporter activity"/>
    <property type="evidence" value="ECO:0007669"/>
    <property type="project" value="InterPro"/>
</dbReference>
<gene>
    <name evidence="9" type="ORF">IPMB12_05505</name>
</gene>
<feature type="transmembrane region" description="Helical" evidence="7">
    <location>
        <begin position="234"/>
        <end position="255"/>
    </location>
</feature>
<accession>A0A6G9IBH8</accession>
<dbReference type="AlphaFoldDB" id="A0A6G9IBH8"/>
<organism evidence="9 10">
    <name type="scientific">Zophobihabitans entericus</name>
    <dbReference type="NCBI Taxonomy" id="1635327"/>
    <lineage>
        <taxon>Bacteria</taxon>
        <taxon>Pseudomonadati</taxon>
        <taxon>Pseudomonadota</taxon>
        <taxon>Gammaproteobacteria</taxon>
        <taxon>Orbales</taxon>
        <taxon>Orbaceae</taxon>
        <taxon>Zophobihabitans</taxon>
    </lineage>
</organism>
<dbReference type="InterPro" id="IPR036259">
    <property type="entry name" value="MFS_trans_sf"/>
</dbReference>
<evidence type="ECO:0000256" key="1">
    <source>
        <dbReference type="ARBA" id="ARBA00004651"/>
    </source>
</evidence>
<dbReference type="InterPro" id="IPR050382">
    <property type="entry name" value="MFS_Na/Anion_cotransporter"/>
</dbReference>
<dbReference type="PIRSF" id="PIRSF002808">
    <property type="entry name" value="Hexose_phosphate_transp"/>
    <property type="match status" value="1"/>
</dbReference>
<reference evidence="9 10" key="1">
    <citation type="submission" date="2020-03" db="EMBL/GenBank/DDBJ databases">
        <title>Complete genome sequence of Orbus sp. IPMB12 (BCRC 80908).</title>
        <authorList>
            <person name="Lo W.-S."/>
            <person name="Chang T.-H."/>
            <person name="Kuo C.-H."/>
        </authorList>
    </citation>
    <scope>NUCLEOTIDE SEQUENCE [LARGE SCALE GENOMIC DNA]</scope>
    <source>
        <strain evidence="9 10">IPMB12</strain>
    </source>
</reference>
<feature type="transmembrane region" description="Helical" evidence="7">
    <location>
        <begin position="53"/>
        <end position="73"/>
    </location>
</feature>
<feature type="transmembrane region" description="Helical" evidence="7">
    <location>
        <begin position="82"/>
        <end position="100"/>
    </location>
</feature>
<sequence length="426" mass="46934">MNVISQKRSSVRWIVAGLMWAAIAINYLDRAIIAAASPHLISEFNLTPEEMGWIMSAFFWTYALLQIPSGWLADKFGQKKTLGWAVGWWSVATACMGVATGFKSLLLMRFILGAGEAAAYPSNAGIASRWFPDKERTFVSALFDSASKFGGAVAMPLIVWLMYLFDWRITFILFGSIGVIWVIFWIFFYADSPEKHRMVNQAEVDYIREGQAQKHGMEKGAAMRWYQLLRYKPIWAMCLGFFTINYTSYFFITWLPTYLVKEKGMGLIKMGFVATLPLLCGMVAEMTAGWLADRLHHNKTLSLTATRKLFLIVGMAMALCVGFAPLTDSVVLTVVLLCVARSGTAVAASQVWALPGDVSPKNMVSTVAGLQNTVSNFGGAFGPIITGAIVTATGSFTWALIFSAGLLVLGMLNYVFLLGKVEPIKA</sequence>
<dbReference type="InterPro" id="IPR020846">
    <property type="entry name" value="MFS_dom"/>
</dbReference>
<dbReference type="Gene3D" id="1.20.1250.20">
    <property type="entry name" value="MFS general substrate transporter like domains"/>
    <property type="match status" value="2"/>
</dbReference>
<feature type="transmembrane region" description="Helical" evidence="7">
    <location>
        <begin position="309"/>
        <end position="326"/>
    </location>
</feature>
<proteinExistence type="inferred from homology"/>